<proteinExistence type="predicted"/>
<keyword evidence="2" id="KW-1185">Reference proteome</keyword>
<comment type="caution">
    <text evidence="1">The sequence shown here is derived from an EMBL/GenBank/DDBJ whole genome shotgun (WGS) entry which is preliminary data.</text>
</comment>
<evidence type="ECO:0000313" key="1">
    <source>
        <dbReference type="EMBL" id="KAK3787846.1"/>
    </source>
</evidence>
<organism evidence="1 2">
    <name type="scientific">Elysia crispata</name>
    <name type="common">lettuce slug</name>
    <dbReference type="NCBI Taxonomy" id="231223"/>
    <lineage>
        <taxon>Eukaryota</taxon>
        <taxon>Metazoa</taxon>
        <taxon>Spiralia</taxon>
        <taxon>Lophotrochozoa</taxon>
        <taxon>Mollusca</taxon>
        <taxon>Gastropoda</taxon>
        <taxon>Heterobranchia</taxon>
        <taxon>Euthyneura</taxon>
        <taxon>Panpulmonata</taxon>
        <taxon>Sacoglossa</taxon>
        <taxon>Placobranchoidea</taxon>
        <taxon>Plakobranchidae</taxon>
        <taxon>Elysia</taxon>
    </lineage>
</organism>
<evidence type="ECO:0000313" key="2">
    <source>
        <dbReference type="Proteomes" id="UP001283361"/>
    </source>
</evidence>
<name>A0AAE1DYL9_9GAST</name>
<accession>A0AAE1DYL9</accession>
<dbReference type="EMBL" id="JAWDGP010001830">
    <property type="protein sequence ID" value="KAK3787846.1"/>
    <property type="molecule type" value="Genomic_DNA"/>
</dbReference>
<protein>
    <submittedName>
        <fullName evidence="1">Uncharacterized protein</fullName>
    </submittedName>
</protein>
<dbReference type="AlphaFoldDB" id="A0AAE1DYL9"/>
<reference evidence="1" key="1">
    <citation type="journal article" date="2023" name="G3 (Bethesda)">
        <title>A reference genome for the long-term kleptoplast-retaining sea slug Elysia crispata morphotype clarki.</title>
        <authorList>
            <person name="Eastman K.E."/>
            <person name="Pendleton A.L."/>
            <person name="Shaikh M.A."/>
            <person name="Suttiyut T."/>
            <person name="Ogas R."/>
            <person name="Tomko P."/>
            <person name="Gavelis G."/>
            <person name="Widhalm J.R."/>
            <person name="Wisecaver J.H."/>
        </authorList>
    </citation>
    <scope>NUCLEOTIDE SEQUENCE</scope>
    <source>
        <strain evidence="1">ECLA1</strain>
    </source>
</reference>
<gene>
    <name evidence="1" type="ORF">RRG08_064122</name>
</gene>
<sequence length="159" mass="18143">MLFQSAISPYCCDSDSLGIQDQQTSEVTKRTATRVPKVFISTSRLDIFDILSIKYPSQPQGWISSIFCTESIHLILKVGYLRYSVHKVSIPSSRLDILDIRSIKYRFRAQGWISKKSTGKSIVKWSCSLIGYRAVPKKVLVQNRKSEVIKCKIKDIHNT</sequence>
<dbReference type="Proteomes" id="UP001283361">
    <property type="component" value="Unassembled WGS sequence"/>
</dbReference>